<feature type="compositionally biased region" description="Low complexity" evidence="1">
    <location>
        <begin position="66"/>
        <end position="80"/>
    </location>
</feature>
<dbReference type="VEuPathDB" id="FungiDB:BCV72DRAFT_306839"/>
<evidence type="ECO:0000256" key="1">
    <source>
        <dbReference type="SAM" id="MobiDB-lite"/>
    </source>
</evidence>
<proteinExistence type="predicted"/>
<evidence type="ECO:0000313" key="3">
    <source>
        <dbReference type="Proteomes" id="UP000242381"/>
    </source>
</evidence>
<name>A0A0A1N4N3_RHIZD</name>
<accession>A0A0A1N4N3</accession>
<dbReference type="Proteomes" id="UP000242381">
    <property type="component" value="Unassembled WGS sequence"/>
</dbReference>
<evidence type="ECO:0000313" key="2">
    <source>
        <dbReference type="EMBL" id="ORE14784.1"/>
    </source>
</evidence>
<sequence>MKKKDVLQCKVCKKEFSEFDQRGFRNAGFTAHQNRCIERQNRERNPEQFIPKRKRRLLLPASPNLTRSSTSPPSVTHPPSTSLSFINYSSPPAVSSLLSFQSTVITTAPTLVSTSAAYTSIPAEHPMNFQQLHNTSMPTIYPAISYCGYCNLDSGLHASTCPLFFSK</sequence>
<protein>
    <submittedName>
        <fullName evidence="2">Uncharacterized protein</fullName>
    </submittedName>
</protein>
<feature type="region of interest" description="Disordered" evidence="1">
    <location>
        <begin position="60"/>
        <end position="80"/>
    </location>
</feature>
<organism evidence="2 3">
    <name type="scientific">Rhizopus microsporus</name>
    <dbReference type="NCBI Taxonomy" id="58291"/>
    <lineage>
        <taxon>Eukaryota</taxon>
        <taxon>Fungi</taxon>
        <taxon>Fungi incertae sedis</taxon>
        <taxon>Mucoromycota</taxon>
        <taxon>Mucoromycotina</taxon>
        <taxon>Mucoromycetes</taxon>
        <taxon>Mucorales</taxon>
        <taxon>Mucorineae</taxon>
        <taxon>Rhizopodaceae</taxon>
        <taxon>Rhizopus</taxon>
    </lineage>
</organism>
<gene>
    <name evidence="2" type="ORF">BCV71DRAFT_274983</name>
</gene>
<dbReference type="AlphaFoldDB" id="A0A0A1N4N3"/>
<dbReference type="EMBL" id="KV921453">
    <property type="protein sequence ID" value="ORE14784.1"/>
    <property type="molecule type" value="Genomic_DNA"/>
</dbReference>
<reference evidence="2 3" key="1">
    <citation type="journal article" date="2016" name="Proc. Natl. Acad. Sci. U.S.A.">
        <title>Lipid metabolic changes in an early divergent fungus govern the establishment of a mutualistic symbiosis with endobacteria.</title>
        <authorList>
            <person name="Lastovetsky O.A."/>
            <person name="Gaspar M.L."/>
            <person name="Mondo S.J."/>
            <person name="LaButti K.M."/>
            <person name="Sandor L."/>
            <person name="Grigoriev I.V."/>
            <person name="Henry S.A."/>
            <person name="Pawlowska T.E."/>
        </authorList>
    </citation>
    <scope>NUCLEOTIDE SEQUENCE [LARGE SCALE GENOMIC DNA]</scope>
    <source>
        <strain evidence="2 3">ATCC 11559</strain>
    </source>
</reference>